<dbReference type="InterPro" id="IPR015421">
    <property type="entry name" value="PyrdxlP-dep_Trfase_major"/>
</dbReference>
<accession>A0A084SRE2</accession>
<dbReference type="Gene3D" id="3.40.640.10">
    <property type="entry name" value="Type I PLP-dependent aspartate aminotransferase-like (Major domain)"/>
    <property type="match status" value="1"/>
</dbReference>
<evidence type="ECO:0000259" key="6">
    <source>
        <dbReference type="Pfam" id="PF00155"/>
    </source>
</evidence>
<sequence>MALDLTSLLGARRDDTVGTMVRGLIGSEILRIAGEIRELVAQGKQVCNLTVGDFSPREFPIPAQLGDAITTALKAGETNYPPSDGVLTLRQAVVRFYERALGLKYPLESVLIAGGARPVIYAIFRAVVDAGETVIYPVPSWNNNHYSYMVGAKPVEVVTSPEHGFMPTVEQLAPHLPEARLLCLCSPLNPTGTMISAEALKDIGQRVVEENRKREAQGRKPLIVMYDQIYWTLTFGQAKHVTPLELVPELAPYTVFVDGISKAFASTGVRVGWAVGPPSIISRMKDVLGHVGAWAPKAEQVAVARFLDDVPAVADYLETMKKRVDERLVALHQGFSAMKAAGLPVRSIAPQGAIYLSAQFELIGKAGLRTNDDIRKLLLDKAGFALVPFQAFGLKTDTGWFRLSVGAVSMEEIKSALPRVEAVLREVVGR</sequence>
<name>A0A084SRE2_9BACT</name>
<dbReference type="RefSeq" id="WP_043400073.1">
    <property type="nucleotide sequence ID" value="NZ_JPMI01000165.1"/>
</dbReference>
<keyword evidence="4 7" id="KW-0808">Transferase</keyword>
<keyword evidence="5" id="KW-0663">Pyridoxal phosphate</keyword>
<dbReference type="PANTHER" id="PTHR46383">
    <property type="entry name" value="ASPARTATE AMINOTRANSFERASE"/>
    <property type="match status" value="1"/>
</dbReference>
<dbReference type="GO" id="GO:0030170">
    <property type="term" value="F:pyridoxal phosphate binding"/>
    <property type="evidence" value="ECO:0007669"/>
    <property type="project" value="InterPro"/>
</dbReference>
<evidence type="ECO:0000256" key="2">
    <source>
        <dbReference type="ARBA" id="ARBA00007441"/>
    </source>
</evidence>
<dbReference type="GO" id="GO:0006520">
    <property type="term" value="P:amino acid metabolic process"/>
    <property type="evidence" value="ECO:0007669"/>
    <property type="project" value="InterPro"/>
</dbReference>
<reference evidence="7 8" key="1">
    <citation type="submission" date="2014-07" db="EMBL/GenBank/DDBJ databases">
        <title>Draft Genome Sequence of Gephyronic Acid Producer, Cystobacter violaceus Strain Cb vi76.</title>
        <authorList>
            <person name="Stevens D.C."/>
            <person name="Young J."/>
            <person name="Carmichael R."/>
            <person name="Tan J."/>
            <person name="Taylor R.E."/>
        </authorList>
    </citation>
    <scope>NUCLEOTIDE SEQUENCE [LARGE SCALE GENOMIC DNA]</scope>
    <source>
        <strain evidence="7 8">Cb vi76</strain>
    </source>
</reference>
<evidence type="ECO:0000256" key="3">
    <source>
        <dbReference type="ARBA" id="ARBA00022576"/>
    </source>
</evidence>
<dbReference type="PANTHER" id="PTHR46383:SF1">
    <property type="entry name" value="ASPARTATE AMINOTRANSFERASE"/>
    <property type="match status" value="1"/>
</dbReference>
<dbReference type="InterPro" id="IPR015424">
    <property type="entry name" value="PyrdxlP-dep_Trfase"/>
</dbReference>
<gene>
    <name evidence="7" type="ORF">Q664_24550</name>
</gene>
<protein>
    <submittedName>
        <fullName evidence="7">Aminotransferase</fullName>
    </submittedName>
</protein>
<comment type="caution">
    <text evidence="7">The sequence shown here is derived from an EMBL/GenBank/DDBJ whole genome shotgun (WGS) entry which is preliminary data.</text>
</comment>
<evidence type="ECO:0000256" key="4">
    <source>
        <dbReference type="ARBA" id="ARBA00022679"/>
    </source>
</evidence>
<dbReference type="EMBL" id="JPMI01000165">
    <property type="protein sequence ID" value="KFA91027.1"/>
    <property type="molecule type" value="Genomic_DNA"/>
</dbReference>
<comment type="similarity">
    <text evidence="2">Belongs to the class-I pyridoxal-phosphate-dependent aminotransferase family.</text>
</comment>
<dbReference type="SUPFAM" id="SSF53383">
    <property type="entry name" value="PLP-dependent transferases"/>
    <property type="match status" value="1"/>
</dbReference>
<evidence type="ECO:0000256" key="5">
    <source>
        <dbReference type="ARBA" id="ARBA00022898"/>
    </source>
</evidence>
<evidence type="ECO:0000256" key="1">
    <source>
        <dbReference type="ARBA" id="ARBA00001933"/>
    </source>
</evidence>
<proteinExistence type="inferred from homology"/>
<organism evidence="7 8">
    <name type="scientific">Archangium violaceum Cb vi76</name>
    <dbReference type="NCBI Taxonomy" id="1406225"/>
    <lineage>
        <taxon>Bacteria</taxon>
        <taxon>Pseudomonadati</taxon>
        <taxon>Myxococcota</taxon>
        <taxon>Myxococcia</taxon>
        <taxon>Myxococcales</taxon>
        <taxon>Cystobacterineae</taxon>
        <taxon>Archangiaceae</taxon>
        <taxon>Archangium</taxon>
    </lineage>
</organism>
<dbReference type="InterPro" id="IPR004839">
    <property type="entry name" value="Aminotransferase_I/II_large"/>
</dbReference>
<comment type="cofactor">
    <cofactor evidence="1">
        <name>pyridoxal 5'-phosphate</name>
        <dbReference type="ChEBI" id="CHEBI:597326"/>
    </cofactor>
</comment>
<evidence type="ECO:0000313" key="8">
    <source>
        <dbReference type="Proteomes" id="UP000028547"/>
    </source>
</evidence>
<dbReference type="Proteomes" id="UP000028547">
    <property type="component" value="Unassembled WGS sequence"/>
</dbReference>
<dbReference type="Pfam" id="PF00155">
    <property type="entry name" value="Aminotran_1_2"/>
    <property type="match status" value="1"/>
</dbReference>
<dbReference type="InterPro" id="IPR050596">
    <property type="entry name" value="AspAT/PAT-like"/>
</dbReference>
<dbReference type="CDD" id="cd00609">
    <property type="entry name" value="AAT_like"/>
    <property type="match status" value="1"/>
</dbReference>
<dbReference type="InterPro" id="IPR015422">
    <property type="entry name" value="PyrdxlP-dep_Trfase_small"/>
</dbReference>
<dbReference type="GO" id="GO:0008483">
    <property type="term" value="F:transaminase activity"/>
    <property type="evidence" value="ECO:0007669"/>
    <property type="project" value="UniProtKB-KW"/>
</dbReference>
<keyword evidence="3 7" id="KW-0032">Aminotransferase</keyword>
<dbReference type="AlphaFoldDB" id="A0A084SRE2"/>
<dbReference type="Gene3D" id="3.90.1150.10">
    <property type="entry name" value="Aspartate Aminotransferase, domain 1"/>
    <property type="match status" value="1"/>
</dbReference>
<evidence type="ECO:0000313" key="7">
    <source>
        <dbReference type="EMBL" id="KFA91027.1"/>
    </source>
</evidence>
<feature type="domain" description="Aminotransferase class I/classII large" evidence="6">
    <location>
        <begin position="45"/>
        <end position="418"/>
    </location>
</feature>